<sequence>MPGGGGGAAQTESKRPKHIIRSLHRCIRRNGLTHQVALNAQNRGVGVYDRATTGKEDNSMELKRCTRGGKTRIGRTDLV</sequence>
<evidence type="ECO:0000313" key="1">
    <source>
        <dbReference type="EMBL" id="KAF4028871.1"/>
    </source>
</evidence>
<gene>
    <name evidence="1" type="ORF">GN244_ATG19423</name>
</gene>
<dbReference type="AlphaFoldDB" id="A0A833SUU7"/>
<accession>A0A833SUU7</accession>
<protein>
    <submittedName>
        <fullName evidence="1">Uncharacterized protein</fullName>
    </submittedName>
</protein>
<reference evidence="1" key="1">
    <citation type="submission" date="2020-04" db="EMBL/GenBank/DDBJ databases">
        <title>Hybrid Assembly of Korean Phytophthora infestans isolates.</title>
        <authorList>
            <person name="Prokchorchik M."/>
            <person name="Lee Y."/>
            <person name="Seo J."/>
            <person name="Cho J.-H."/>
            <person name="Park Y.-E."/>
            <person name="Jang D.-C."/>
            <person name="Im J.-S."/>
            <person name="Choi J.-G."/>
            <person name="Park H.-J."/>
            <person name="Lee G.-B."/>
            <person name="Lee Y.-G."/>
            <person name="Hong S.-Y."/>
            <person name="Cho K."/>
            <person name="Sohn K.H."/>
        </authorList>
    </citation>
    <scope>NUCLEOTIDE SEQUENCE</scope>
    <source>
        <strain evidence="1">KR_1_A1</strain>
    </source>
</reference>
<proteinExistence type="predicted"/>
<dbReference type="EMBL" id="WSZM01000942">
    <property type="protein sequence ID" value="KAF4028871.1"/>
    <property type="molecule type" value="Genomic_DNA"/>
</dbReference>
<name>A0A833SUU7_PHYIN</name>
<dbReference type="Proteomes" id="UP000602510">
    <property type="component" value="Unassembled WGS sequence"/>
</dbReference>
<evidence type="ECO:0000313" key="2">
    <source>
        <dbReference type="Proteomes" id="UP000602510"/>
    </source>
</evidence>
<keyword evidence="2" id="KW-1185">Reference proteome</keyword>
<comment type="caution">
    <text evidence="1">The sequence shown here is derived from an EMBL/GenBank/DDBJ whole genome shotgun (WGS) entry which is preliminary data.</text>
</comment>
<organism evidence="1 2">
    <name type="scientific">Phytophthora infestans</name>
    <name type="common">Potato late blight agent</name>
    <name type="synonym">Botrytis infestans</name>
    <dbReference type="NCBI Taxonomy" id="4787"/>
    <lineage>
        <taxon>Eukaryota</taxon>
        <taxon>Sar</taxon>
        <taxon>Stramenopiles</taxon>
        <taxon>Oomycota</taxon>
        <taxon>Peronosporomycetes</taxon>
        <taxon>Peronosporales</taxon>
        <taxon>Peronosporaceae</taxon>
        <taxon>Phytophthora</taxon>
    </lineage>
</organism>